<evidence type="ECO:0000313" key="2">
    <source>
        <dbReference type="EMBL" id="MDR6726974.1"/>
    </source>
</evidence>
<evidence type="ECO:0000259" key="1">
    <source>
        <dbReference type="PROSITE" id="PS51186"/>
    </source>
</evidence>
<reference evidence="2" key="1">
    <citation type="submission" date="2023-07" db="EMBL/GenBank/DDBJ databases">
        <title>Sorghum-associated microbial communities from plants grown in Nebraska, USA.</title>
        <authorList>
            <person name="Schachtman D."/>
        </authorList>
    </citation>
    <scope>NUCLEOTIDE SEQUENCE</scope>
    <source>
        <strain evidence="2">BE80</strain>
    </source>
</reference>
<dbReference type="InterPro" id="IPR016181">
    <property type="entry name" value="Acyl_CoA_acyltransferase"/>
</dbReference>
<dbReference type="PROSITE" id="PS51186">
    <property type="entry name" value="GNAT"/>
    <property type="match status" value="1"/>
</dbReference>
<dbReference type="AlphaFoldDB" id="A0AAP5HAT7"/>
<evidence type="ECO:0000313" key="3">
    <source>
        <dbReference type="Proteomes" id="UP001254832"/>
    </source>
</evidence>
<accession>A0AAP5HAT7</accession>
<dbReference type="InterPro" id="IPR000182">
    <property type="entry name" value="GNAT_dom"/>
</dbReference>
<feature type="domain" description="N-acetyltransferase" evidence="1">
    <location>
        <begin position="4"/>
        <end position="165"/>
    </location>
</feature>
<dbReference type="EMBL" id="JAVDTR010000021">
    <property type="protein sequence ID" value="MDR6726974.1"/>
    <property type="molecule type" value="Genomic_DNA"/>
</dbReference>
<name>A0AAP5HAT7_PAEAM</name>
<dbReference type="Pfam" id="PF13673">
    <property type="entry name" value="Acetyltransf_10"/>
    <property type="match status" value="1"/>
</dbReference>
<dbReference type="Gene3D" id="3.40.630.30">
    <property type="match status" value="1"/>
</dbReference>
<protein>
    <submittedName>
        <fullName evidence="2">GNAT superfamily N-acetyltransferase</fullName>
    </submittedName>
</protein>
<organism evidence="2 3">
    <name type="scientific">Paenibacillus amylolyticus</name>
    <dbReference type="NCBI Taxonomy" id="1451"/>
    <lineage>
        <taxon>Bacteria</taxon>
        <taxon>Bacillati</taxon>
        <taxon>Bacillota</taxon>
        <taxon>Bacilli</taxon>
        <taxon>Bacillales</taxon>
        <taxon>Paenibacillaceae</taxon>
        <taxon>Paenibacillus</taxon>
    </lineage>
</organism>
<gene>
    <name evidence="2" type="ORF">J2W91_005499</name>
</gene>
<dbReference type="CDD" id="cd04301">
    <property type="entry name" value="NAT_SF"/>
    <property type="match status" value="1"/>
</dbReference>
<comment type="caution">
    <text evidence="2">The sequence shown here is derived from an EMBL/GenBank/DDBJ whole genome shotgun (WGS) entry which is preliminary data.</text>
</comment>
<dbReference type="RefSeq" id="WP_310145584.1">
    <property type="nucleotide sequence ID" value="NZ_JAVDTR010000021.1"/>
</dbReference>
<dbReference type="SUPFAM" id="SSF55729">
    <property type="entry name" value="Acyl-CoA N-acyltransferases (Nat)"/>
    <property type="match status" value="1"/>
</dbReference>
<dbReference type="Proteomes" id="UP001254832">
    <property type="component" value="Unassembled WGS sequence"/>
</dbReference>
<dbReference type="GO" id="GO:0016747">
    <property type="term" value="F:acyltransferase activity, transferring groups other than amino-acyl groups"/>
    <property type="evidence" value="ECO:0007669"/>
    <property type="project" value="InterPro"/>
</dbReference>
<sequence>MSSVTLKQLSTQEHAAMLDREFVNHFPWYRSGNYFAKCLEENIQGKRVTLLAFHNEVLAGACHLLHHSEYPFFNLDNIPEINDLNVFPEFRRKKIASALLDEMEKIAAQNYTRIGLGVGLYQDYGNAQMMYTKRGYVMDGKGITYKNVQVVPGQPVMVDDELLLYLVKDLGI</sequence>
<proteinExistence type="predicted"/>